<evidence type="ECO:0000256" key="4">
    <source>
        <dbReference type="ARBA" id="ARBA00022989"/>
    </source>
</evidence>
<evidence type="ECO:0000256" key="8">
    <source>
        <dbReference type="PROSITE-ProRule" id="PRU00276"/>
    </source>
</evidence>
<dbReference type="Pfam" id="PF07974">
    <property type="entry name" value="EGF_2"/>
    <property type="match status" value="1"/>
</dbReference>
<keyword evidence="2 7" id="KW-0245">EGF-like domain</keyword>
<reference evidence="13" key="1">
    <citation type="submission" date="2018-09" db="EMBL/GenBank/DDBJ databases">
        <title>Common duck and Muscovy duck high density SNP chip.</title>
        <authorList>
            <person name="Vignal A."/>
            <person name="Thebault N."/>
            <person name="Warren W.C."/>
        </authorList>
    </citation>
    <scope>NUCLEOTIDE SEQUENCE [LARGE SCALE GENOMIC DNA]</scope>
</reference>
<comment type="caution">
    <text evidence="7">Lacks conserved residue(s) required for the propagation of feature annotation.</text>
</comment>
<organism evidence="13 14">
    <name type="scientific">Cairina moschata</name>
    <name type="common">Muscovy duck</name>
    <dbReference type="NCBI Taxonomy" id="8855"/>
    <lineage>
        <taxon>Eukaryota</taxon>
        <taxon>Metazoa</taxon>
        <taxon>Chordata</taxon>
        <taxon>Craniata</taxon>
        <taxon>Vertebrata</taxon>
        <taxon>Euteleostomi</taxon>
        <taxon>Archelosauria</taxon>
        <taxon>Archosauria</taxon>
        <taxon>Dinosauria</taxon>
        <taxon>Saurischia</taxon>
        <taxon>Theropoda</taxon>
        <taxon>Coelurosauria</taxon>
        <taxon>Aves</taxon>
        <taxon>Neognathae</taxon>
        <taxon>Galloanserae</taxon>
        <taxon>Anseriformes</taxon>
        <taxon>Anatidae</taxon>
        <taxon>Anatinae</taxon>
        <taxon>Cairina</taxon>
    </lineage>
</organism>
<feature type="transmembrane region" description="Helical" evidence="9">
    <location>
        <begin position="632"/>
        <end position="651"/>
    </location>
</feature>
<dbReference type="PROSITE" id="PS50026">
    <property type="entry name" value="EGF_3"/>
    <property type="match status" value="1"/>
</dbReference>
<dbReference type="SMART" id="SM00608">
    <property type="entry name" value="ACR"/>
    <property type="match status" value="1"/>
</dbReference>
<feature type="domain" description="Disintegrin" evidence="11">
    <location>
        <begin position="321"/>
        <end position="396"/>
    </location>
</feature>
<dbReference type="GO" id="GO:0007339">
    <property type="term" value="P:binding of sperm to zona pellucida"/>
    <property type="evidence" value="ECO:0007669"/>
    <property type="project" value="TreeGrafter"/>
</dbReference>
<dbReference type="SUPFAM" id="SSF57552">
    <property type="entry name" value="Blood coagulation inhibitor (disintegrin)"/>
    <property type="match status" value="1"/>
</dbReference>
<keyword evidence="3 9" id="KW-0812">Transmembrane</keyword>
<dbReference type="Proteomes" id="UP000694556">
    <property type="component" value="Chromosome 23"/>
</dbReference>
<evidence type="ECO:0000259" key="12">
    <source>
        <dbReference type="PROSITE" id="PS50215"/>
    </source>
</evidence>
<dbReference type="InterPro" id="IPR000742">
    <property type="entry name" value="EGF"/>
</dbReference>
<dbReference type="GO" id="GO:0005886">
    <property type="term" value="C:plasma membrane"/>
    <property type="evidence" value="ECO:0007669"/>
    <property type="project" value="TreeGrafter"/>
</dbReference>
<dbReference type="InterPro" id="IPR034027">
    <property type="entry name" value="Reprolysin_adamalysin"/>
</dbReference>
<dbReference type="PROSITE" id="PS00427">
    <property type="entry name" value="DISINTEGRIN_1"/>
    <property type="match status" value="1"/>
</dbReference>
<dbReference type="InterPro" id="IPR018358">
    <property type="entry name" value="Disintegrin_CS"/>
</dbReference>
<dbReference type="InterPro" id="IPR036436">
    <property type="entry name" value="Disintegrin_dom_sf"/>
</dbReference>
<dbReference type="GO" id="GO:0008584">
    <property type="term" value="P:male gonad development"/>
    <property type="evidence" value="ECO:0007669"/>
    <property type="project" value="TreeGrafter"/>
</dbReference>
<protein>
    <submittedName>
        <fullName evidence="13">ADAM metallopeptidase domain 32</fullName>
    </submittedName>
</protein>
<evidence type="ECO:0000256" key="3">
    <source>
        <dbReference type="ARBA" id="ARBA00022692"/>
    </source>
</evidence>
<dbReference type="Gene3D" id="3.40.390.10">
    <property type="entry name" value="Collagenase (Catalytic Domain)"/>
    <property type="match status" value="1"/>
</dbReference>
<dbReference type="PROSITE" id="PS01186">
    <property type="entry name" value="EGF_2"/>
    <property type="match status" value="1"/>
</dbReference>
<feature type="domain" description="EGF-like" evidence="10">
    <location>
        <begin position="530"/>
        <end position="564"/>
    </location>
</feature>
<evidence type="ECO:0000256" key="5">
    <source>
        <dbReference type="ARBA" id="ARBA00023136"/>
    </source>
</evidence>
<dbReference type="Gene3D" id="4.10.70.10">
    <property type="entry name" value="Disintegrin domain"/>
    <property type="match status" value="1"/>
</dbReference>
<evidence type="ECO:0000259" key="10">
    <source>
        <dbReference type="PROSITE" id="PS50026"/>
    </source>
</evidence>
<dbReference type="SUPFAM" id="SSF55486">
    <property type="entry name" value="Metalloproteases ('zincins'), catalytic domain"/>
    <property type="match status" value="1"/>
</dbReference>
<dbReference type="Pfam" id="PF01421">
    <property type="entry name" value="Reprolysin"/>
    <property type="match status" value="1"/>
</dbReference>
<dbReference type="GO" id="GO:0004222">
    <property type="term" value="F:metalloendopeptidase activity"/>
    <property type="evidence" value="ECO:0007669"/>
    <property type="project" value="InterPro"/>
</dbReference>
<evidence type="ECO:0000256" key="7">
    <source>
        <dbReference type="PROSITE-ProRule" id="PRU00076"/>
    </source>
</evidence>
<sequence>SRFFLPDDFRIYTYNEKGSLYYDSPQIKGDCFYRGYIEGVPGSAVTLSTCSGLRGLLQFENASYGIEPLVNSPAFEHFIYHMSNESMADFLLAKSRAESGARPAVQEVSYKVHTTLEVSVQPHVIFQYNYLGADKYVVTQKIVQIISFLSSMFSSLNITITLSSMEVWMDKNKIQTGLNGEEVLMQLLEWKMTSAALRPYEVPYLLLYRDRASYVGATIPDKACQRDAAGAVAVVRGLHVTLESFSVLLAQMLARSLGMSYDNNRSCHCPGHICVMNSEALRVSGAKSFSSCSFEDFENFLKHNPDCSYIRVAQRGPLSRAAVCGNGVMEHGEQCDCGSVACAVDKCCTSQCKLKPGVKCSSGRCCENCQFKAKNSLCRPPADVQCDLAEYCNGSSHGTGYCYKGRCQSADLQCRRLYGTGAKNAPLACYEEVNSQQDRFGHCGNHPKDGYQPCSWNLGCGKLVCTYPSHIPFTKIKGAIIYAQVQEQLCVSFDFMRGPTVQDPLMVKDGTKCGPRKVCLNGTCHPHSVLKYDCNVNTKCSGHGVCNNKRNCHCSPGWYPPQCRIRGPSIGGSINSGQQLWGRYGESQKQPHRSCDRADALGISWPLPGGVPVVLSLDTVTKSFPKGTLKSWLLLLLCIIIPIVICCIILIKKWTQLMRRCARNASQSDG</sequence>
<feature type="disulfide bond" evidence="7">
    <location>
        <begin position="554"/>
        <end position="563"/>
    </location>
</feature>
<keyword evidence="6 7" id="KW-1015">Disulfide bond</keyword>
<name>A0A8C3BH27_CAIMO</name>
<dbReference type="InterPro" id="IPR024079">
    <property type="entry name" value="MetalloPept_cat_dom_sf"/>
</dbReference>
<dbReference type="Ensembl" id="ENSCMMT00000006275.1">
    <property type="protein sequence ID" value="ENSCMMP00000005650.1"/>
    <property type="gene ID" value="ENSCMMG00000003532.1"/>
</dbReference>
<dbReference type="PROSITE" id="PS50215">
    <property type="entry name" value="ADAM_MEPRO"/>
    <property type="match status" value="1"/>
</dbReference>
<dbReference type="PROSITE" id="PS50214">
    <property type="entry name" value="DISINTEGRIN_2"/>
    <property type="match status" value="1"/>
</dbReference>
<evidence type="ECO:0000256" key="6">
    <source>
        <dbReference type="ARBA" id="ARBA00023157"/>
    </source>
</evidence>
<accession>A0A8C3BH27</accession>
<dbReference type="Pfam" id="PF08516">
    <property type="entry name" value="ADAM_CR"/>
    <property type="match status" value="1"/>
</dbReference>
<evidence type="ECO:0000256" key="2">
    <source>
        <dbReference type="ARBA" id="ARBA00022536"/>
    </source>
</evidence>
<dbReference type="InterPro" id="IPR013111">
    <property type="entry name" value="EGF_extracell"/>
</dbReference>
<dbReference type="InterPro" id="IPR006586">
    <property type="entry name" value="ADAM_Cys-rich"/>
</dbReference>
<feature type="disulfide bond" evidence="8">
    <location>
        <begin position="269"/>
        <end position="274"/>
    </location>
</feature>
<dbReference type="SMART" id="SM00050">
    <property type="entry name" value="DISIN"/>
    <property type="match status" value="1"/>
</dbReference>
<reference evidence="13" key="2">
    <citation type="submission" date="2025-08" db="UniProtKB">
        <authorList>
            <consortium name="Ensembl"/>
        </authorList>
    </citation>
    <scope>IDENTIFICATION</scope>
</reference>
<proteinExistence type="predicted"/>
<dbReference type="PANTHER" id="PTHR11905">
    <property type="entry name" value="ADAM A DISINTEGRIN AND METALLOPROTEASE DOMAIN"/>
    <property type="match status" value="1"/>
</dbReference>
<dbReference type="FunFam" id="4.10.70.10:FF:000003">
    <property type="entry name" value="Disintegrin and metalloproteinase domain-containing protein 17"/>
    <property type="match status" value="1"/>
</dbReference>
<dbReference type="GO" id="GO:0006508">
    <property type="term" value="P:proteolysis"/>
    <property type="evidence" value="ECO:0007669"/>
    <property type="project" value="InterPro"/>
</dbReference>
<keyword evidence="14" id="KW-1185">Reference proteome</keyword>
<dbReference type="AlphaFoldDB" id="A0A8C3BH27"/>
<evidence type="ECO:0000313" key="13">
    <source>
        <dbReference type="Ensembl" id="ENSCMMP00000005650.1"/>
    </source>
</evidence>
<dbReference type="GO" id="GO:0007155">
    <property type="term" value="P:cell adhesion"/>
    <property type="evidence" value="ECO:0007669"/>
    <property type="project" value="TreeGrafter"/>
</dbReference>
<feature type="domain" description="Peptidase M12B" evidence="12">
    <location>
        <begin position="128"/>
        <end position="313"/>
    </location>
</feature>
<keyword evidence="4 9" id="KW-1133">Transmembrane helix</keyword>
<dbReference type="InterPro" id="IPR001590">
    <property type="entry name" value="Peptidase_M12B"/>
</dbReference>
<dbReference type="PANTHER" id="PTHR11905:SF158">
    <property type="entry name" value="DISINTEGRIN AND METALLOPROTEINASE DOMAIN-CONTAINING PROTEIN 18"/>
    <property type="match status" value="1"/>
</dbReference>
<evidence type="ECO:0000259" key="11">
    <source>
        <dbReference type="PROSITE" id="PS50214"/>
    </source>
</evidence>
<keyword evidence="5 9" id="KW-0472">Membrane</keyword>
<evidence type="ECO:0000313" key="14">
    <source>
        <dbReference type="Proteomes" id="UP000694556"/>
    </source>
</evidence>
<dbReference type="CDD" id="cd04269">
    <property type="entry name" value="ZnMc_adamalysin_II_like"/>
    <property type="match status" value="1"/>
</dbReference>
<evidence type="ECO:0000256" key="1">
    <source>
        <dbReference type="ARBA" id="ARBA00004167"/>
    </source>
</evidence>
<comment type="subcellular location">
    <subcellularLocation>
        <location evidence="1">Membrane</location>
        <topology evidence="1">Single-pass membrane protein</topology>
    </subcellularLocation>
</comment>
<evidence type="ECO:0000256" key="9">
    <source>
        <dbReference type="SAM" id="Phobius"/>
    </source>
</evidence>
<dbReference type="InterPro" id="IPR001762">
    <property type="entry name" value="Disintegrin_dom"/>
</dbReference>
<reference evidence="13" key="3">
    <citation type="submission" date="2025-09" db="UniProtKB">
        <authorList>
            <consortium name="Ensembl"/>
        </authorList>
    </citation>
    <scope>IDENTIFICATION</scope>
</reference>